<dbReference type="Gene3D" id="3.10.180.10">
    <property type="entry name" value="2,3-Dihydroxybiphenyl 1,2-Dioxygenase, domain 1"/>
    <property type="match status" value="1"/>
</dbReference>
<organism evidence="3 4">
    <name type="scientific">Lophiostoma macrostomum CBS 122681</name>
    <dbReference type="NCBI Taxonomy" id="1314788"/>
    <lineage>
        <taxon>Eukaryota</taxon>
        <taxon>Fungi</taxon>
        <taxon>Dikarya</taxon>
        <taxon>Ascomycota</taxon>
        <taxon>Pezizomycotina</taxon>
        <taxon>Dothideomycetes</taxon>
        <taxon>Pleosporomycetidae</taxon>
        <taxon>Pleosporales</taxon>
        <taxon>Lophiostomataceae</taxon>
        <taxon>Lophiostoma</taxon>
    </lineage>
</organism>
<feature type="region of interest" description="Disordered" evidence="1">
    <location>
        <begin position="402"/>
        <end position="627"/>
    </location>
</feature>
<feature type="compositionally biased region" description="Basic residues" evidence="1">
    <location>
        <begin position="511"/>
        <end position="520"/>
    </location>
</feature>
<feature type="compositionally biased region" description="Acidic residues" evidence="1">
    <location>
        <begin position="484"/>
        <end position="493"/>
    </location>
</feature>
<dbReference type="OrthoDB" id="10249419at2759"/>
<feature type="compositionally biased region" description="Low complexity" evidence="1">
    <location>
        <begin position="500"/>
        <end position="510"/>
    </location>
</feature>
<accession>A0A6A6TFL0</accession>
<evidence type="ECO:0000313" key="4">
    <source>
        <dbReference type="Proteomes" id="UP000799324"/>
    </source>
</evidence>
<feature type="domain" description="VOC" evidence="2">
    <location>
        <begin position="2"/>
        <end position="119"/>
    </location>
</feature>
<feature type="compositionally biased region" description="Polar residues" evidence="1">
    <location>
        <begin position="617"/>
        <end position="626"/>
    </location>
</feature>
<feature type="compositionally biased region" description="Basic and acidic residues" evidence="1">
    <location>
        <begin position="558"/>
        <end position="573"/>
    </location>
</feature>
<dbReference type="InterPro" id="IPR029068">
    <property type="entry name" value="Glyas_Bleomycin-R_OHBP_Dase"/>
</dbReference>
<feature type="region of interest" description="Disordered" evidence="1">
    <location>
        <begin position="290"/>
        <end position="310"/>
    </location>
</feature>
<protein>
    <recommendedName>
        <fullName evidence="2">VOC domain-containing protein</fullName>
    </recommendedName>
</protein>
<proteinExistence type="predicted"/>
<keyword evidence="4" id="KW-1185">Reference proteome</keyword>
<dbReference type="CDD" id="cd07262">
    <property type="entry name" value="VOC_like"/>
    <property type="match status" value="1"/>
</dbReference>
<dbReference type="EMBL" id="MU004318">
    <property type="protein sequence ID" value="KAF2658047.1"/>
    <property type="molecule type" value="Genomic_DNA"/>
</dbReference>
<dbReference type="AlphaFoldDB" id="A0A6A6TFL0"/>
<dbReference type="Proteomes" id="UP000799324">
    <property type="component" value="Unassembled WGS sequence"/>
</dbReference>
<dbReference type="PANTHER" id="PTHR35006:SF3">
    <property type="entry name" value="GLYOXALASE FAMILY PROTEIN (AFU_ORTHOLOGUE AFUA_3G06020)"/>
    <property type="match status" value="1"/>
</dbReference>
<gene>
    <name evidence="3" type="ORF">K491DRAFT_776610</name>
</gene>
<dbReference type="PROSITE" id="PS51819">
    <property type="entry name" value="VOC"/>
    <property type="match status" value="1"/>
</dbReference>
<evidence type="ECO:0000256" key="1">
    <source>
        <dbReference type="SAM" id="MobiDB-lite"/>
    </source>
</evidence>
<reference evidence="3" key="1">
    <citation type="journal article" date="2020" name="Stud. Mycol.">
        <title>101 Dothideomycetes genomes: a test case for predicting lifestyles and emergence of pathogens.</title>
        <authorList>
            <person name="Haridas S."/>
            <person name="Albert R."/>
            <person name="Binder M."/>
            <person name="Bloem J."/>
            <person name="Labutti K."/>
            <person name="Salamov A."/>
            <person name="Andreopoulos B."/>
            <person name="Baker S."/>
            <person name="Barry K."/>
            <person name="Bills G."/>
            <person name="Bluhm B."/>
            <person name="Cannon C."/>
            <person name="Castanera R."/>
            <person name="Culley D."/>
            <person name="Daum C."/>
            <person name="Ezra D."/>
            <person name="Gonzalez J."/>
            <person name="Henrissat B."/>
            <person name="Kuo A."/>
            <person name="Liang C."/>
            <person name="Lipzen A."/>
            <person name="Lutzoni F."/>
            <person name="Magnuson J."/>
            <person name="Mondo S."/>
            <person name="Nolan M."/>
            <person name="Ohm R."/>
            <person name="Pangilinan J."/>
            <person name="Park H.-J."/>
            <person name="Ramirez L."/>
            <person name="Alfaro M."/>
            <person name="Sun H."/>
            <person name="Tritt A."/>
            <person name="Yoshinaga Y."/>
            <person name="Zwiers L.-H."/>
            <person name="Turgeon B."/>
            <person name="Goodwin S."/>
            <person name="Spatafora J."/>
            <person name="Crous P."/>
            <person name="Grigoriev I."/>
        </authorList>
    </citation>
    <scope>NUCLEOTIDE SEQUENCE</scope>
    <source>
        <strain evidence="3">CBS 122681</strain>
    </source>
</reference>
<name>A0A6A6TFL0_9PLEO</name>
<sequence length="665" mass="70935">MPVSHIGLTVSHLPTSCSFFLSALQSLGYRFIGQQGNQIGLGIHDADFFLCQETPGVKASAAHIAFTAPSRTAVRDFYAAALNAGGRPNGAPASRTEESDHFNAAVLDVDGNSIEVVYQGGEPDFQDDGTVVEHSRVITWQRSVTESCRDDRSIISSRTAQSASNRALVPAAAPSKAPSIVSAASTLSKAASMVRSVSAPVSVPRVTVEHTSTTKIIATGDGAAKKIIGTLLGAAAGAAVAYAMVKGEEDSAKKEAEFDAYQRAKAASVQAPSQPQLSMQDPQLIYETTPRSVHRNISDTDSHYSTPQSRSVYVQRAIEPAPRSYHSPSYASVPPTQVSERRAIEYIPAASVAPSRSQFAAHRSYTDPELLTVARARSLASKAQSVAPSAVHSTAPSTLISSFVPDQIPRRSSEGSVHSHHSSRSKAKSHVSKHSSTSKHSSKSRSRASSPPAQSKAGSIVGSILGRDNGSTASSRRKEKDDSFEIEELDFNDTDTVAPSDSISNAGSSSRRSHRSHRSSRHDSGSVVSKHSSTSKHSKSSKHSHRSSSKKSHHSRHGEHEGSPLSQEYRDTDDYPSPIFPTVLSEPSDASTVKPYKPKSSRKDSVAGGQYDALFNGPSQRASTVASLPIRGITPSMVEESRVGNKGNRSVITYTMGQKLRPFEE</sequence>
<feature type="compositionally biased region" description="Basic residues" evidence="1">
    <location>
        <begin position="418"/>
        <end position="446"/>
    </location>
</feature>
<evidence type="ECO:0000313" key="3">
    <source>
        <dbReference type="EMBL" id="KAF2658047.1"/>
    </source>
</evidence>
<evidence type="ECO:0000259" key="2">
    <source>
        <dbReference type="PROSITE" id="PS51819"/>
    </source>
</evidence>
<dbReference type="PANTHER" id="PTHR35006">
    <property type="entry name" value="GLYOXALASE FAMILY PROTEIN (AFU_ORTHOLOGUE AFUA_5G14830)"/>
    <property type="match status" value="1"/>
</dbReference>
<dbReference type="InterPro" id="IPR037523">
    <property type="entry name" value="VOC_core"/>
</dbReference>
<feature type="compositionally biased region" description="Basic residues" evidence="1">
    <location>
        <begin position="533"/>
        <end position="557"/>
    </location>
</feature>
<dbReference type="SUPFAM" id="SSF54593">
    <property type="entry name" value="Glyoxalase/Bleomycin resistance protein/Dihydroxybiphenyl dioxygenase"/>
    <property type="match status" value="1"/>
</dbReference>